<evidence type="ECO:0000313" key="3">
    <source>
        <dbReference type="Proteomes" id="UP000636800"/>
    </source>
</evidence>
<protein>
    <submittedName>
        <fullName evidence="2">Uncharacterized protein</fullName>
    </submittedName>
</protein>
<dbReference type="EMBL" id="JADCNL010000006">
    <property type="protein sequence ID" value="KAG0477147.1"/>
    <property type="molecule type" value="Genomic_DNA"/>
</dbReference>
<reference evidence="2 3" key="1">
    <citation type="journal article" date="2020" name="Nat. Food">
        <title>A phased Vanilla planifolia genome enables genetic improvement of flavour and production.</title>
        <authorList>
            <person name="Hasing T."/>
            <person name="Tang H."/>
            <person name="Brym M."/>
            <person name="Khazi F."/>
            <person name="Huang T."/>
            <person name="Chambers A.H."/>
        </authorList>
    </citation>
    <scope>NUCLEOTIDE SEQUENCE [LARGE SCALE GENOMIC DNA]</scope>
    <source>
        <tissue evidence="2">Leaf</tissue>
    </source>
</reference>
<dbReference type="PANTHER" id="PTHR31722">
    <property type="entry name" value="OS06G0675200 PROTEIN"/>
    <property type="match status" value="1"/>
</dbReference>
<comment type="caution">
    <text evidence="2">The sequence shown here is derived from an EMBL/GenBank/DDBJ whole genome shotgun (WGS) entry which is preliminary data.</text>
</comment>
<feature type="region of interest" description="Disordered" evidence="1">
    <location>
        <begin position="147"/>
        <end position="172"/>
    </location>
</feature>
<keyword evidence="3" id="KW-1185">Reference proteome</keyword>
<accession>A0A835R0G4</accession>
<feature type="compositionally biased region" description="Polar residues" evidence="1">
    <location>
        <begin position="147"/>
        <end position="165"/>
    </location>
</feature>
<evidence type="ECO:0000313" key="2">
    <source>
        <dbReference type="EMBL" id="KAG0477147.1"/>
    </source>
</evidence>
<sequence>MIASACHNNIGGGSPPDTFPPSCQSTYGAWLNPLVSAAPKKDIGNDPLPSSSTPAEPSCTSVDVFDFEFRLEDPVTMLSADELFSDGKLMPLQLVQVLPPSEPAAAEIFSPVVIGSDALVLSPKAPRCTARWREILGLKRMQSPVTEPSRASFSLTASTPRSFEQSPSSKSSTCKSFKHLLHRHSKLSLEPSLSVPLLGVADTEELSSSVSSRLSLSSSSSSAIDHPRFSLDSEKPRNAPRGLERSSSSPSSFNGGPRAKLRGIERSYSANVRAPSVLNVPVCSLLGSSKSSVSVFGFGQLFSQPRKEKETPSGSATVSRSAKPAVVGINKAVKGSRGAPLPCAVLCDTAACYFCQSASEH</sequence>
<evidence type="ECO:0000256" key="1">
    <source>
        <dbReference type="SAM" id="MobiDB-lite"/>
    </source>
</evidence>
<organism evidence="2 3">
    <name type="scientific">Vanilla planifolia</name>
    <name type="common">Vanilla</name>
    <dbReference type="NCBI Taxonomy" id="51239"/>
    <lineage>
        <taxon>Eukaryota</taxon>
        <taxon>Viridiplantae</taxon>
        <taxon>Streptophyta</taxon>
        <taxon>Embryophyta</taxon>
        <taxon>Tracheophyta</taxon>
        <taxon>Spermatophyta</taxon>
        <taxon>Magnoliopsida</taxon>
        <taxon>Liliopsida</taxon>
        <taxon>Asparagales</taxon>
        <taxon>Orchidaceae</taxon>
        <taxon>Vanilloideae</taxon>
        <taxon>Vanilleae</taxon>
        <taxon>Vanilla</taxon>
    </lineage>
</organism>
<feature type="compositionally biased region" description="Basic and acidic residues" evidence="1">
    <location>
        <begin position="225"/>
        <end position="237"/>
    </location>
</feature>
<dbReference type="AlphaFoldDB" id="A0A835R0G4"/>
<dbReference type="Proteomes" id="UP000636800">
    <property type="component" value="Chromosome 6"/>
</dbReference>
<name>A0A835R0G4_VANPL</name>
<gene>
    <name evidence="2" type="ORF">HPP92_013988</name>
</gene>
<dbReference type="OrthoDB" id="538223at2759"/>
<proteinExistence type="predicted"/>
<feature type="region of interest" description="Disordered" evidence="1">
    <location>
        <begin position="217"/>
        <end position="259"/>
    </location>
</feature>
<dbReference type="PANTHER" id="PTHR31722:SF0">
    <property type="entry name" value="OS06G0675200 PROTEIN"/>
    <property type="match status" value="1"/>
</dbReference>